<dbReference type="eggNOG" id="ENOG5032UMW">
    <property type="taxonomic scope" value="Bacteria"/>
</dbReference>
<feature type="transmembrane region" description="Helical" evidence="1">
    <location>
        <begin position="67"/>
        <end position="84"/>
    </location>
</feature>
<keyword evidence="3" id="KW-1185">Reference proteome</keyword>
<dbReference type="GO" id="GO:0016746">
    <property type="term" value="F:acyltransferase activity"/>
    <property type="evidence" value="ECO:0007669"/>
    <property type="project" value="UniProtKB-KW"/>
</dbReference>
<accession>K2KAX4</accession>
<feature type="transmembrane region" description="Helical" evidence="1">
    <location>
        <begin position="36"/>
        <end position="55"/>
    </location>
</feature>
<keyword evidence="2" id="KW-0808">Transferase</keyword>
<protein>
    <submittedName>
        <fullName evidence="2">Acyltransferase domain-containing protein</fullName>
    </submittedName>
</protein>
<organism evidence="2 3">
    <name type="scientific">Idiomarina xiamenensis 10-D-4</name>
    <dbReference type="NCBI Taxonomy" id="740709"/>
    <lineage>
        <taxon>Bacteria</taxon>
        <taxon>Pseudomonadati</taxon>
        <taxon>Pseudomonadota</taxon>
        <taxon>Gammaproteobacteria</taxon>
        <taxon>Alteromonadales</taxon>
        <taxon>Idiomarinaceae</taxon>
        <taxon>Idiomarina</taxon>
    </lineage>
</organism>
<dbReference type="RefSeq" id="WP_008488715.1">
    <property type="nucleotide sequence ID" value="NZ_AMRG01000008.1"/>
</dbReference>
<keyword evidence="1" id="KW-1133">Transmembrane helix</keyword>
<gene>
    <name evidence="2" type="ORF">A10D4_07510</name>
</gene>
<dbReference type="AlphaFoldDB" id="K2KAX4"/>
<feature type="transmembrane region" description="Helical" evidence="1">
    <location>
        <begin position="96"/>
        <end position="117"/>
    </location>
</feature>
<dbReference type="PATRIC" id="fig|740709.3.peg.1527"/>
<comment type="caution">
    <text evidence="2">The sequence shown here is derived from an EMBL/GenBank/DDBJ whole genome shotgun (WGS) entry which is preliminary data.</text>
</comment>
<reference evidence="2 3" key="1">
    <citation type="journal article" date="2012" name="J. Bacteriol.">
        <title>Genome Sequence of Idiomarina xiamenensis Type Strain 10-D-4.</title>
        <authorList>
            <person name="Lai Q."/>
            <person name="Wang L."/>
            <person name="Wang W."/>
            <person name="Shao Z."/>
        </authorList>
    </citation>
    <scope>NUCLEOTIDE SEQUENCE [LARGE SCALE GENOMIC DNA]</scope>
    <source>
        <strain evidence="2 3">10-D-4</strain>
    </source>
</reference>
<evidence type="ECO:0000256" key="1">
    <source>
        <dbReference type="SAM" id="Phobius"/>
    </source>
</evidence>
<evidence type="ECO:0000313" key="3">
    <source>
        <dbReference type="Proteomes" id="UP000014115"/>
    </source>
</evidence>
<keyword evidence="1" id="KW-0472">Membrane</keyword>
<keyword evidence="1" id="KW-0812">Transmembrane</keyword>
<evidence type="ECO:0000313" key="2">
    <source>
        <dbReference type="EMBL" id="EKE83677.1"/>
    </source>
</evidence>
<dbReference type="Proteomes" id="UP000014115">
    <property type="component" value="Unassembled WGS sequence"/>
</dbReference>
<dbReference type="EMBL" id="AMRG01000008">
    <property type="protein sequence ID" value="EKE83677.1"/>
    <property type="molecule type" value="Genomic_DNA"/>
</dbReference>
<keyword evidence="2" id="KW-0012">Acyltransferase</keyword>
<proteinExistence type="predicted"/>
<name>K2KAX4_9GAMM</name>
<sequence length="119" mass="13696">MLTRSLGAASFQQFWHYWNPIWGYYLSQYVMRPLRAWLPLTLAILLTFVVSGALHDVAVSIVKWRPVFFFTPWFFLMSVALISLQLNNVRYPRLPWLLRAAANIGVIGLCLAATYALGF</sequence>
<dbReference type="STRING" id="740709.A10D4_07510"/>